<dbReference type="PANTHER" id="PTHR37841:SF1">
    <property type="entry name" value="DUF3298 DOMAIN-CONTAINING PROTEIN"/>
    <property type="match status" value="1"/>
</dbReference>
<organism evidence="1 2">
    <name type="scientific">Imperialibacter roseus</name>
    <dbReference type="NCBI Taxonomy" id="1324217"/>
    <lineage>
        <taxon>Bacteria</taxon>
        <taxon>Pseudomonadati</taxon>
        <taxon>Bacteroidota</taxon>
        <taxon>Cytophagia</taxon>
        <taxon>Cytophagales</taxon>
        <taxon>Flammeovirgaceae</taxon>
        <taxon>Imperialibacter</taxon>
    </lineage>
</organism>
<protein>
    <submittedName>
        <fullName evidence="1">WG repeat-containing protein</fullName>
    </submittedName>
</protein>
<dbReference type="PANTHER" id="PTHR37841">
    <property type="entry name" value="GLR2918 PROTEIN"/>
    <property type="match status" value="1"/>
</dbReference>
<dbReference type="InterPro" id="IPR032774">
    <property type="entry name" value="WG_beta_rep"/>
</dbReference>
<keyword evidence="2" id="KW-1185">Reference proteome</keyword>
<evidence type="ECO:0000313" key="1">
    <source>
        <dbReference type="EMBL" id="WOK05605.1"/>
    </source>
</evidence>
<reference evidence="1 2" key="1">
    <citation type="journal article" date="2023" name="Microbiol. Resour. Announc.">
        <title>Complete Genome Sequence of Imperialibacter roseus strain P4T.</title>
        <authorList>
            <person name="Tizabi D.R."/>
            <person name="Bachvaroff T."/>
            <person name="Hill R.T."/>
        </authorList>
    </citation>
    <scope>NUCLEOTIDE SEQUENCE [LARGE SCALE GENOMIC DNA]</scope>
    <source>
        <strain evidence="1 2">P4T</strain>
    </source>
</reference>
<dbReference type="EMBL" id="CP136051">
    <property type="protein sequence ID" value="WOK05605.1"/>
    <property type="molecule type" value="Genomic_DNA"/>
</dbReference>
<accession>A0ABZ0INP8</accession>
<dbReference type="RefSeq" id="WP_317488363.1">
    <property type="nucleotide sequence ID" value="NZ_CP136051.1"/>
</dbReference>
<proteinExistence type="predicted"/>
<evidence type="ECO:0000313" key="2">
    <source>
        <dbReference type="Proteomes" id="UP001302349"/>
    </source>
</evidence>
<gene>
    <name evidence="1" type="ORF">RT717_21240</name>
</gene>
<name>A0ABZ0INP8_9BACT</name>
<dbReference type="Proteomes" id="UP001302349">
    <property type="component" value="Chromosome"/>
</dbReference>
<dbReference type="Pfam" id="PF14903">
    <property type="entry name" value="WG_beta_rep"/>
    <property type="match status" value="5"/>
</dbReference>
<sequence length="748" mass="84887">MKLSVVRFVFSLVLALAPILSYGKKNGERVLEVFELNNRKGLKDDQGKILIPAKYEDIGWSNGGVDPLSSTIGYKSNGFWGLSSLNDQQITKAVYRDLSPMSNGFLKASRTDSFEHFLYFGVLDTKGTALVGFQYYDIISSGDNYIASRYENQKISYGLISGVEATLIPFQFKAIKDAGNGIYQAVDARDKLSVWTVGGLKLPVENLDSMFRVNSNLLIISKEGKLGAMRNDGSIILEPFYKEIVPENDSVLRLTTYPSWHLTDGKNKRLKTFSFDDIETIGPSLYRVQTYQGEAIINISGEQLSNKSNWSVVRTDENFVVSKEQNKFRVYNKSGEPFLEQYYDSLYFDGKYFYTQILKNDKELWDVYNTYGRRVTRHSYDQIKPEGSKLIMARRDAYWGFLDFNGGIVIDHKFERAHSFVEGMSAVEYVGKWGVIDINGDWVLEPKHDYCEVINEAVILIKNGESTDLVTPGRGWLHTSSHSIYANKSWLIEETESGNFGLLTSKGQKVTAPEFNEVMIPDMDSVVFLRQGDYWWSYGKDGNKISDGTSKYQGVSGLSEAFFGIVKDDKFGFVDLDNKLRIANRYDSAAFFQEGMAAIKLRGHWGFIDKIERLVVQPIYDSVTPFSNGISVVSRNGKSGIIDRSGDEVVGLDFDEIKSVDKNTYILRQGNQYGFYHRKSAYVMLPRFNQLELLPNGLFVVEKRGQKGLINEKGVDVIPSVYDDIHYDLYNAFYLCKEEGKTETFLVR</sequence>